<dbReference type="PRINTS" id="PR00032">
    <property type="entry name" value="HTHARAC"/>
</dbReference>
<keyword evidence="2" id="KW-0238">DNA-binding</keyword>
<accession>A0A9X3IMX6</accession>
<comment type="caution">
    <text evidence="5">The sequence shown here is derived from an EMBL/GenBank/DDBJ whole genome shotgun (WGS) entry which is preliminary data.</text>
</comment>
<dbReference type="InterPro" id="IPR020449">
    <property type="entry name" value="Tscrpt_reg_AraC-type_HTH"/>
</dbReference>
<dbReference type="Pfam" id="PF12833">
    <property type="entry name" value="HTH_18"/>
    <property type="match status" value="1"/>
</dbReference>
<dbReference type="AlphaFoldDB" id="A0A9X3IMX6"/>
<dbReference type="PROSITE" id="PS00041">
    <property type="entry name" value="HTH_ARAC_FAMILY_1"/>
    <property type="match status" value="1"/>
</dbReference>
<evidence type="ECO:0000256" key="3">
    <source>
        <dbReference type="ARBA" id="ARBA00023163"/>
    </source>
</evidence>
<dbReference type="SMART" id="SM00342">
    <property type="entry name" value="HTH_ARAC"/>
    <property type="match status" value="1"/>
</dbReference>
<protein>
    <submittedName>
        <fullName evidence="5">AraC family transcriptional regulator</fullName>
    </submittedName>
</protein>
<keyword evidence="1" id="KW-0805">Transcription regulation</keyword>
<dbReference type="InterPro" id="IPR018062">
    <property type="entry name" value="HTH_AraC-typ_CS"/>
</dbReference>
<dbReference type="SUPFAM" id="SSF46689">
    <property type="entry name" value="Homeodomain-like"/>
    <property type="match status" value="1"/>
</dbReference>
<feature type="domain" description="HTH araC/xylS-type" evidence="4">
    <location>
        <begin position="224"/>
        <end position="323"/>
    </location>
</feature>
<dbReference type="InterPro" id="IPR050959">
    <property type="entry name" value="MarA-like"/>
</dbReference>
<name>A0A9X3IMX6_9HYPH</name>
<dbReference type="PANTHER" id="PTHR47504">
    <property type="entry name" value="RIGHT ORIGIN-BINDING PROTEIN"/>
    <property type="match status" value="1"/>
</dbReference>
<evidence type="ECO:0000256" key="1">
    <source>
        <dbReference type="ARBA" id="ARBA00023015"/>
    </source>
</evidence>
<dbReference type="PROSITE" id="PS01124">
    <property type="entry name" value="HTH_ARAC_FAMILY_2"/>
    <property type="match status" value="1"/>
</dbReference>
<keyword evidence="3" id="KW-0804">Transcription</keyword>
<dbReference type="RefSeq" id="WP_266339341.1">
    <property type="nucleotide sequence ID" value="NZ_JAPKNK010000005.1"/>
</dbReference>
<evidence type="ECO:0000313" key="5">
    <source>
        <dbReference type="EMBL" id="MCX5570380.1"/>
    </source>
</evidence>
<dbReference type="Proteomes" id="UP001144805">
    <property type="component" value="Unassembled WGS sequence"/>
</dbReference>
<keyword evidence="6" id="KW-1185">Reference proteome</keyword>
<dbReference type="EMBL" id="JAPKNK010000005">
    <property type="protein sequence ID" value="MCX5570380.1"/>
    <property type="molecule type" value="Genomic_DNA"/>
</dbReference>
<evidence type="ECO:0000256" key="2">
    <source>
        <dbReference type="ARBA" id="ARBA00023125"/>
    </source>
</evidence>
<evidence type="ECO:0000259" key="4">
    <source>
        <dbReference type="PROSITE" id="PS01124"/>
    </source>
</evidence>
<dbReference type="GO" id="GO:0043565">
    <property type="term" value="F:sequence-specific DNA binding"/>
    <property type="evidence" value="ECO:0007669"/>
    <property type="project" value="InterPro"/>
</dbReference>
<dbReference type="PANTHER" id="PTHR47504:SF5">
    <property type="entry name" value="RIGHT ORIGIN-BINDING PROTEIN"/>
    <property type="match status" value="1"/>
</dbReference>
<gene>
    <name evidence="5" type="ORF">OSH07_14325</name>
</gene>
<sequence>MPLGEDVGKPPALVPQYFSTESLPDDQQFAAWRAHLSPVLGVRLPDDVRAEDGFVAHQTIWNLRGILLVEQSAPAFSYERSRDQVRFSPIDHWQLTFLRFGQSWTAVDQRVAANRPGMVEICSLGQSFRGRATATKSVTLVVPVDQFAERGGLPAGSHHAVLGGHRAKLLIDFVTSIEDSLSRLSPEGLASVRSSLLEIVFDTVTFLVGPSNENDPVSHTGLMTRARRFIQGHLASEDLTPDALCRELAISRTRLYELFESSGGVQKYIRERRLLAAHAMLADELNTRKVVDVAMALGFDSAANFSRAFAQQFGYSPSSVRRHAARSEAQADLAPAVGTAETYESILESLTRSP</sequence>
<dbReference type="Gene3D" id="1.10.10.60">
    <property type="entry name" value="Homeodomain-like"/>
    <property type="match status" value="1"/>
</dbReference>
<dbReference type="InterPro" id="IPR009057">
    <property type="entry name" value="Homeodomain-like_sf"/>
</dbReference>
<organism evidence="5 6">
    <name type="scientific">Kaistia nematophila</name>
    <dbReference type="NCBI Taxonomy" id="2994654"/>
    <lineage>
        <taxon>Bacteria</taxon>
        <taxon>Pseudomonadati</taxon>
        <taxon>Pseudomonadota</taxon>
        <taxon>Alphaproteobacteria</taxon>
        <taxon>Hyphomicrobiales</taxon>
        <taxon>Kaistiaceae</taxon>
        <taxon>Kaistia</taxon>
    </lineage>
</organism>
<dbReference type="InterPro" id="IPR018060">
    <property type="entry name" value="HTH_AraC"/>
</dbReference>
<reference evidence="5" key="1">
    <citation type="submission" date="2022-11" db="EMBL/GenBank/DDBJ databases">
        <title>Biodiversity and phylogenetic relationships of bacteria.</title>
        <authorList>
            <person name="Machado R.A.R."/>
            <person name="Bhat A."/>
            <person name="Loulou A."/>
            <person name="Kallel S."/>
        </authorList>
    </citation>
    <scope>NUCLEOTIDE SEQUENCE</scope>
    <source>
        <strain evidence="5">K-TC2</strain>
    </source>
</reference>
<proteinExistence type="predicted"/>
<dbReference type="GO" id="GO:0003700">
    <property type="term" value="F:DNA-binding transcription factor activity"/>
    <property type="evidence" value="ECO:0007669"/>
    <property type="project" value="InterPro"/>
</dbReference>
<evidence type="ECO:0000313" key="6">
    <source>
        <dbReference type="Proteomes" id="UP001144805"/>
    </source>
</evidence>